<proteinExistence type="predicted"/>
<dbReference type="AlphaFoldDB" id="X1QUL6"/>
<dbReference type="InterPro" id="IPR023211">
    <property type="entry name" value="DNA_pol_palm_dom_sf"/>
</dbReference>
<name>X1QUL6_9ZZZZ</name>
<accession>X1QUL6</accession>
<dbReference type="InterPro" id="IPR043502">
    <property type="entry name" value="DNA/RNA_pol_sf"/>
</dbReference>
<dbReference type="GO" id="GO:0000166">
    <property type="term" value="F:nucleotide binding"/>
    <property type="evidence" value="ECO:0007669"/>
    <property type="project" value="InterPro"/>
</dbReference>
<gene>
    <name evidence="1" type="ORF">S06H3_55631</name>
</gene>
<reference evidence="1" key="1">
    <citation type="journal article" date="2014" name="Front. Microbiol.">
        <title>High frequency of phylogenetically diverse reductive dehalogenase-homologous genes in deep subseafloor sedimentary metagenomes.</title>
        <authorList>
            <person name="Kawai M."/>
            <person name="Futagami T."/>
            <person name="Toyoda A."/>
            <person name="Takaki Y."/>
            <person name="Nishi S."/>
            <person name="Hori S."/>
            <person name="Arai W."/>
            <person name="Tsubouchi T."/>
            <person name="Morono Y."/>
            <person name="Uchiyama I."/>
            <person name="Ito T."/>
            <person name="Fujiyama A."/>
            <person name="Inagaki F."/>
            <person name="Takami H."/>
        </authorList>
    </citation>
    <scope>NUCLEOTIDE SEQUENCE</scope>
    <source>
        <strain evidence="1">Expedition CK06-06</strain>
    </source>
</reference>
<dbReference type="PROSITE" id="PS00116">
    <property type="entry name" value="DNA_POLYMERASE_B"/>
    <property type="match status" value="1"/>
</dbReference>
<comment type="caution">
    <text evidence="1">The sequence shown here is derived from an EMBL/GenBank/DDBJ whole genome shotgun (WGS) entry which is preliminary data.</text>
</comment>
<sequence length="138" mass="15241">MKIAGSGNYLYCDTDSLIVNKVGLKKLRPLVHDSNLGSMKVEAEVTSLNIRGLKDYMLGTKSVIKGIRKNAIETGDGVFTQQLWPSLKGLLRSGNISQYRIETIQKILTRKYKKGRVSPDGTVRPLVLDEAALLVLPL</sequence>
<organism evidence="1">
    <name type="scientific">marine sediment metagenome</name>
    <dbReference type="NCBI Taxonomy" id="412755"/>
    <lineage>
        <taxon>unclassified sequences</taxon>
        <taxon>metagenomes</taxon>
        <taxon>ecological metagenomes</taxon>
    </lineage>
</organism>
<dbReference type="InterPro" id="IPR017964">
    <property type="entry name" value="DNA-dir_DNA_pol_B_CS"/>
</dbReference>
<dbReference type="GO" id="GO:0003676">
    <property type="term" value="F:nucleic acid binding"/>
    <property type="evidence" value="ECO:0007669"/>
    <property type="project" value="InterPro"/>
</dbReference>
<protein>
    <submittedName>
        <fullName evidence="1">Uncharacterized protein</fullName>
    </submittedName>
</protein>
<dbReference type="SUPFAM" id="SSF56672">
    <property type="entry name" value="DNA/RNA polymerases"/>
    <property type="match status" value="1"/>
</dbReference>
<dbReference type="EMBL" id="BARV01035681">
    <property type="protein sequence ID" value="GAI58486.1"/>
    <property type="molecule type" value="Genomic_DNA"/>
</dbReference>
<evidence type="ECO:0000313" key="1">
    <source>
        <dbReference type="EMBL" id="GAI58486.1"/>
    </source>
</evidence>
<dbReference type="Gene3D" id="3.90.1600.10">
    <property type="entry name" value="Palm domain of DNA polymerase"/>
    <property type="match status" value="1"/>
</dbReference>